<dbReference type="AlphaFoldDB" id="A0A1H0QTV3"/>
<dbReference type="EMBL" id="FNJN01000005">
    <property type="protein sequence ID" value="SDP20555.1"/>
    <property type="molecule type" value="Genomic_DNA"/>
</dbReference>
<evidence type="ECO:0000313" key="1">
    <source>
        <dbReference type="EMBL" id="SDP20555.1"/>
    </source>
</evidence>
<organism evidence="1 2">
    <name type="scientific">Microbacterium testaceum (strain StLB037)</name>
    <dbReference type="NCBI Taxonomy" id="979556"/>
    <lineage>
        <taxon>Bacteria</taxon>
        <taxon>Bacillati</taxon>
        <taxon>Actinomycetota</taxon>
        <taxon>Actinomycetes</taxon>
        <taxon>Micrococcales</taxon>
        <taxon>Microbacteriaceae</taxon>
        <taxon>Microbacterium</taxon>
    </lineage>
</organism>
<sequence length="93" mass="10014">MSKFSVDPESLRTTAARLEGVRDSAGAFMETCPADVGHADVARSVSRLAVDTADSWKSAVEDLAHLVERLRQSADLYERTDRDVVVPGGAVPK</sequence>
<protein>
    <recommendedName>
        <fullName evidence="3">Excreted virulence factor EspC, type VII ESX diderm</fullName>
    </recommendedName>
</protein>
<evidence type="ECO:0008006" key="3">
    <source>
        <dbReference type="Google" id="ProtNLM"/>
    </source>
</evidence>
<dbReference type="Proteomes" id="UP000186456">
    <property type="component" value="Unassembled WGS sequence"/>
</dbReference>
<accession>A0A1H0QTV3</accession>
<evidence type="ECO:0000313" key="2">
    <source>
        <dbReference type="Proteomes" id="UP000186456"/>
    </source>
</evidence>
<name>A0A1H0QTV3_MICTS</name>
<gene>
    <name evidence="1" type="ORF">SAMN04487788_2550</name>
</gene>
<proteinExistence type="predicted"/>
<reference evidence="1 2" key="1">
    <citation type="submission" date="2016-10" db="EMBL/GenBank/DDBJ databases">
        <authorList>
            <person name="de Groot N.N."/>
        </authorList>
    </citation>
    <scope>NUCLEOTIDE SEQUENCE [LARGE SCALE GENOMIC DNA]</scope>
    <source>
        <strain evidence="1 2">StLB037</strain>
    </source>
</reference>
<dbReference type="RefSeq" id="WP_074696193.1">
    <property type="nucleotide sequence ID" value="NZ_FNJN01000005.1"/>
</dbReference>